<accession>A0A7J0GYM2</accession>
<protein>
    <submittedName>
        <fullName evidence="8">Heavy metal transport/detoxification superfamily protein</fullName>
    </submittedName>
</protein>
<evidence type="ECO:0000256" key="6">
    <source>
        <dbReference type="SAM" id="MobiDB-lite"/>
    </source>
</evidence>
<feature type="domain" description="HMA" evidence="7">
    <location>
        <begin position="12"/>
        <end position="75"/>
    </location>
</feature>
<evidence type="ECO:0000256" key="3">
    <source>
        <dbReference type="ARBA" id="ARBA00022723"/>
    </source>
</evidence>
<dbReference type="PANTHER" id="PTHR45868:SF19">
    <property type="entry name" value="HEAVY METAL-ASSOCIATED ISOPRENYLATED PLANT PROTEIN 37"/>
    <property type="match status" value="1"/>
</dbReference>
<evidence type="ECO:0000259" key="7">
    <source>
        <dbReference type="PROSITE" id="PS50846"/>
    </source>
</evidence>
<name>A0A7J0GYM2_9ERIC</name>
<dbReference type="CDD" id="cd00371">
    <property type="entry name" value="HMA"/>
    <property type="match status" value="1"/>
</dbReference>
<dbReference type="GO" id="GO:0009626">
    <property type="term" value="P:plant-type hypersensitive response"/>
    <property type="evidence" value="ECO:0007669"/>
    <property type="project" value="UniProtKB-KW"/>
</dbReference>
<evidence type="ECO:0000256" key="2">
    <source>
        <dbReference type="ARBA" id="ARBA00022481"/>
    </source>
</evidence>
<organism evidence="8 9">
    <name type="scientific">Actinidia rufa</name>
    <dbReference type="NCBI Taxonomy" id="165716"/>
    <lineage>
        <taxon>Eukaryota</taxon>
        <taxon>Viridiplantae</taxon>
        <taxon>Streptophyta</taxon>
        <taxon>Embryophyta</taxon>
        <taxon>Tracheophyta</taxon>
        <taxon>Spermatophyta</taxon>
        <taxon>Magnoliopsida</taxon>
        <taxon>eudicotyledons</taxon>
        <taxon>Gunneridae</taxon>
        <taxon>Pentapetalae</taxon>
        <taxon>asterids</taxon>
        <taxon>Ericales</taxon>
        <taxon>Actinidiaceae</taxon>
        <taxon>Actinidia</taxon>
    </lineage>
</organism>
<feature type="compositionally biased region" description="Low complexity" evidence="6">
    <location>
        <begin position="81"/>
        <end position="95"/>
    </location>
</feature>
<dbReference type="GO" id="GO:0016020">
    <property type="term" value="C:membrane"/>
    <property type="evidence" value="ECO:0007669"/>
    <property type="project" value="UniProtKB-SubCell"/>
</dbReference>
<feature type="region of interest" description="Disordered" evidence="6">
    <location>
        <begin position="120"/>
        <end position="147"/>
    </location>
</feature>
<sequence>MTKDEDFKLLKIQTCVLKVNIHCYGCKQKVKKILQRIEGVYRVNIDAEQQRVTVSGSVDSATLIKKLRRAGKLSELWSQTNQNQNQNQNQKPNNNFTKDDKNKSQMQGLVKGLEAFKKQQNFPPFCSEDDDGYFDDDDDEEEDDEEGEELRFLREKVNQLGLLRQQSMDPNSGTKVVGPISAVSKNGGKKGNPNQNNGIKANPAAGIDQRTMEGMKLNNNHLGNLGNINLGEGKRENNDISTMMGLAGFHRNGANNNSSAIGIGMGGIQIQQPISGFPSGGLANSHQQYHHHHESPSSIMMNLQSRQQQPQMMYQRSPYIPASTGYYYSNNYNNYNPAVPYGYYTDQPNYNSDHHSGATQVFSDENTSSCSVM</sequence>
<keyword evidence="9" id="KW-1185">Reference proteome</keyword>
<feature type="compositionally biased region" description="Acidic residues" evidence="6">
    <location>
        <begin position="127"/>
        <end position="147"/>
    </location>
</feature>
<feature type="region of interest" description="Disordered" evidence="6">
    <location>
        <begin position="352"/>
        <end position="373"/>
    </location>
</feature>
<keyword evidence="4" id="KW-0449">Lipoprotein</keyword>
<comment type="caution">
    <text evidence="8">The sequence shown here is derived from an EMBL/GenBank/DDBJ whole genome shotgun (WGS) entry which is preliminary data.</text>
</comment>
<dbReference type="SUPFAM" id="SSF55008">
    <property type="entry name" value="HMA, heavy metal-associated domain"/>
    <property type="match status" value="1"/>
</dbReference>
<evidence type="ECO:0000256" key="1">
    <source>
        <dbReference type="ARBA" id="ARBA00004170"/>
    </source>
</evidence>
<dbReference type="OrthoDB" id="689350at2759"/>
<keyword evidence="2" id="KW-0488">Methylation</keyword>
<gene>
    <name evidence="8" type="ORF">Acr_25g0003320</name>
</gene>
<evidence type="ECO:0000313" key="8">
    <source>
        <dbReference type="EMBL" id="GFZ15923.1"/>
    </source>
</evidence>
<evidence type="ECO:0000256" key="5">
    <source>
        <dbReference type="ARBA" id="ARBA00024045"/>
    </source>
</evidence>
<dbReference type="InterPro" id="IPR006121">
    <property type="entry name" value="HMA_dom"/>
</dbReference>
<dbReference type="PANTHER" id="PTHR45868">
    <property type="entry name" value="HEAVY METAL-ASSOCIATED ISOPRENYLATED PLANT PROTEIN 33-RELATED"/>
    <property type="match status" value="1"/>
</dbReference>
<dbReference type="GO" id="GO:0046872">
    <property type="term" value="F:metal ion binding"/>
    <property type="evidence" value="ECO:0007669"/>
    <property type="project" value="UniProtKB-KW"/>
</dbReference>
<dbReference type="PROSITE" id="PS50846">
    <property type="entry name" value="HMA_2"/>
    <property type="match status" value="1"/>
</dbReference>
<keyword evidence="3" id="KW-0479">Metal-binding</keyword>
<proteinExistence type="inferred from homology"/>
<reference evidence="8 9" key="1">
    <citation type="submission" date="2019-07" db="EMBL/GenBank/DDBJ databases">
        <title>De Novo Assembly of kiwifruit Actinidia rufa.</title>
        <authorList>
            <person name="Sugita-Konishi S."/>
            <person name="Sato K."/>
            <person name="Mori E."/>
            <person name="Abe Y."/>
            <person name="Kisaki G."/>
            <person name="Hamano K."/>
            <person name="Suezawa K."/>
            <person name="Otani M."/>
            <person name="Fukuda T."/>
            <person name="Manabe T."/>
            <person name="Gomi K."/>
            <person name="Tabuchi M."/>
            <person name="Akimitsu K."/>
            <person name="Kataoka I."/>
        </authorList>
    </citation>
    <scope>NUCLEOTIDE SEQUENCE [LARGE SCALE GENOMIC DNA]</scope>
    <source>
        <strain evidence="9">cv. Fuchu</strain>
    </source>
</reference>
<evidence type="ECO:0000313" key="9">
    <source>
        <dbReference type="Proteomes" id="UP000585474"/>
    </source>
</evidence>
<comment type="similarity">
    <text evidence="5">Belongs to the HIPP family.</text>
</comment>
<dbReference type="Pfam" id="PF00403">
    <property type="entry name" value="HMA"/>
    <property type="match status" value="1"/>
</dbReference>
<dbReference type="EMBL" id="BJWL01000025">
    <property type="protein sequence ID" value="GFZ15923.1"/>
    <property type="molecule type" value="Genomic_DNA"/>
</dbReference>
<dbReference type="AlphaFoldDB" id="A0A7J0GYM2"/>
<dbReference type="FunFam" id="3.30.70.100:FF:000008">
    <property type="entry name" value="Copper transport protein ATOX1"/>
    <property type="match status" value="1"/>
</dbReference>
<dbReference type="Proteomes" id="UP000585474">
    <property type="component" value="Unassembled WGS sequence"/>
</dbReference>
<comment type="subcellular location">
    <subcellularLocation>
        <location evidence="1">Membrane</location>
        <topology evidence="1">Peripheral membrane protein</topology>
    </subcellularLocation>
</comment>
<dbReference type="InterPro" id="IPR036163">
    <property type="entry name" value="HMA_dom_sf"/>
</dbReference>
<dbReference type="Gene3D" id="3.30.70.100">
    <property type="match status" value="1"/>
</dbReference>
<evidence type="ECO:0000256" key="4">
    <source>
        <dbReference type="ARBA" id="ARBA00023289"/>
    </source>
</evidence>
<keyword evidence="4" id="KW-0636">Prenylation</keyword>
<feature type="region of interest" description="Disordered" evidence="6">
    <location>
        <begin position="81"/>
        <end position="102"/>
    </location>
</feature>